<evidence type="ECO:0000313" key="1">
    <source>
        <dbReference type="EMBL" id="PIW08312.1"/>
    </source>
</evidence>
<evidence type="ECO:0008006" key="3">
    <source>
        <dbReference type="Google" id="ProtNLM"/>
    </source>
</evidence>
<protein>
    <recommendedName>
        <fullName evidence="3">DUF4276 domain-containing protein</fullName>
    </recommendedName>
</protein>
<dbReference type="Pfam" id="PF14103">
    <property type="entry name" value="DUF4276"/>
    <property type="match status" value="1"/>
</dbReference>
<name>A0A2M7FQZ1_9BACT</name>
<organism evidence="1 2">
    <name type="scientific">Candidatus Collierbacteria bacterium CG17_big_fil_post_rev_8_21_14_2_50_45_7</name>
    <dbReference type="NCBI Taxonomy" id="1974536"/>
    <lineage>
        <taxon>Bacteria</taxon>
        <taxon>Candidatus Collieribacteriota</taxon>
    </lineage>
</organism>
<proteinExistence type="predicted"/>
<dbReference type="Proteomes" id="UP000230556">
    <property type="component" value="Unassembled WGS sequence"/>
</dbReference>
<dbReference type="EMBL" id="PFFO01000050">
    <property type="protein sequence ID" value="PIW08312.1"/>
    <property type="molecule type" value="Genomic_DNA"/>
</dbReference>
<reference evidence="2" key="1">
    <citation type="submission" date="2017-09" db="EMBL/GenBank/DDBJ databases">
        <title>Depth-based differentiation of microbial function through sediment-hosted aquifers and enrichment of novel symbionts in the deep terrestrial subsurface.</title>
        <authorList>
            <person name="Probst A.J."/>
            <person name="Ladd B."/>
            <person name="Jarett J.K."/>
            <person name="Geller-Mcgrath D.E."/>
            <person name="Sieber C.M.K."/>
            <person name="Emerson J.B."/>
            <person name="Anantharaman K."/>
            <person name="Thomas B.C."/>
            <person name="Malmstrom R."/>
            <person name="Stieglmeier M."/>
            <person name="Klingl A."/>
            <person name="Woyke T."/>
            <person name="Ryan C.M."/>
            <person name="Banfield J.F."/>
        </authorList>
    </citation>
    <scope>NUCLEOTIDE SEQUENCE [LARGE SCALE GENOMIC DNA]</scope>
</reference>
<feature type="non-terminal residue" evidence="1">
    <location>
        <position position="199"/>
    </location>
</feature>
<dbReference type="AlphaFoldDB" id="A0A2M7FQZ1"/>
<dbReference type="InterPro" id="IPR025455">
    <property type="entry name" value="DUF4276"/>
</dbReference>
<evidence type="ECO:0000313" key="2">
    <source>
        <dbReference type="Proteomes" id="UP000230556"/>
    </source>
</evidence>
<sequence>MKKLFIMVEGQTEERFVKDILSDYFFQNNIFAQPILVTTKVVNDGTNFRGGWVSYSNTRRDLLKLLADTSVYKVTTMLDYYGLPDDFPAWVSHADCYKSVLAAESAFANDINHSKFLPYLQLHEFEGIIFSSPKAIVDTLGGGKSAKLAEVKKHLEHYHSPEEIDQGPETHPSKRLIKMFKDYNKPLHGSLIAQRTGLD</sequence>
<accession>A0A2M7FQZ1</accession>
<comment type="caution">
    <text evidence="1">The sequence shown here is derived from an EMBL/GenBank/DDBJ whole genome shotgun (WGS) entry which is preliminary data.</text>
</comment>
<gene>
    <name evidence="1" type="ORF">COW38_01015</name>
</gene>